<dbReference type="PANTHER" id="PTHR10668">
    <property type="entry name" value="PHYTOENE DEHYDROGENASE"/>
    <property type="match status" value="1"/>
</dbReference>
<name>A0A094PNX5_9ZZZZ</name>
<gene>
    <name evidence="1" type="ORF">GM49_0825</name>
</gene>
<dbReference type="PROSITE" id="PS51257">
    <property type="entry name" value="PROKAR_LIPOPROTEIN"/>
    <property type="match status" value="1"/>
</dbReference>
<dbReference type="EMBL" id="JNSJ01000005">
    <property type="protein sequence ID" value="KGA03701.1"/>
    <property type="molecule type" value="Genomic_DNA"/>
</dbReference>
<dbReference type="Pfam" id="PF13450">
    <property type="entry name" value="NAD_binding_8"/>
    <property type="match status" value="1"/>
</dbReference>
<evidence type="ECO:0000313" key="1">
    <source>
        <dbReference type="EMBL" id="KGA03701.1"/>
    </source>
</evidence>
<reference evidence="1" key="1">
    <citation type="submission" date="2014-05" db="EMBL/GenBank/DDBJ databases">
        <title>Key roles for freshwater Actinobacteria revealed by deep metagenomic sequencing.</title>
        <authorList>
            <person name="Ghai R."/>
            <person name="Mizuno C.M."/>
            <person name="Picazo A."/>
            <person name="Camacho A."/>
            <person name="Rodriguez-Valera F."/>
        </authorList>
    </citation>
    <scope>NUCLEOTIDE SEQUENCE</scope>
</reference>
<dbReference type="SUPFAM" id="SSF51905">
    <property type="entry name" value="FAD/NAD(P)-binding domain"/>
    <property type="match status" value="1"/>
</dbReference>
<comment type="caution">
    <text evidence="1">The sequence shown here is derived from an EMBL/GenBank/DDBJ whole genome shotgun (WGS) entry which is preliminary data.</text>
</comment>
<sequence>MSKSESNNFDVVIVGGGHNALVASCYLAKAGLSVAILEKNDSLGGATVSQKVFPEYEARLSRYSYLVSLLPDQIVKDLGLKFKTIEREVSSFTPERIDGSDLGLLINRGLVGETTDDFLKITGSSDEIKAWREFYADVQKLADAIAPTMLEKLPTRSELKEKVGHKIWDEIIENPIEQALESRFKNDLVRGIIFTDGLIGTFSDGKDLVANICFLYHLIGNGTGDWKVPVGGMGALVAELVEMAENLGVTFLLESEVEAITAGEANFVTTASGKNYESKYLLANFAPQKLANVLAKPAPKSLDGSQVKVNMLLTKLPRLKSGTDPKLAFAGTFHFDERYSDLQSAYAQAAAGEIPEVIPAEMYCHTLSDTSILSPDLVSKGFQTFTLFGIHTPAFLFEKDNSGSKAIILKRLLNQLNQYLIDPIESCLAKNSDGSLCIEIKSPLDLEDEIGLPRGNIFHKDLSMPFREDGSTPSWGVETEIPNLFLCGAGAIRGGGVSGIPGHNAAAAVLEARGM</sequence>
<proteinExistence type="predicted"/>
<dbReference type="PANTHER" id="PTHR10668:SF103">
    <property type="entry name" value="PYRIDINE NUCLEOTIDE-DISULFIDE OXIDOREDUCTASE DOMAIN-CONTAINING PROTEIN 2"/>
    <property type="match status" value="1"/>
</dbReference>
<dbReference type="AlphaFoldDB" id="A0A094PNX5"/>
<dbReference type="GO" id="GO:0005829">
    <property type="term" value="C:cytosol"/>
    <property type="evidence" value="ECO:0007669"/>
    <property type="project" value="TreeGrafter"/>
</dbReference>
<dbReference type="InterPro" id="IPR036188">
    <property type="entry name" value="FAD/NAD-bd_sf"/>
</dbReference>
<protein>
    <recommendedName>
        <fullName evidence="2">FAD-dependent oxidoreductase</fullName>
    </recommendedName>
</protein>
<accession>A0A094PNX5</accession>
<organism evidence="1">
    <name type="scientific">freshwater metagenome</name>
    <dbReference type="NCBI Taxonomy" id="449393"/>
    <lineage>
        <taxon>unclassified sequences</taxon>
        <taxon>metagenomes</taxon>
        <taxon>ecological metagenomes</taxon>
    </lineage>
</organism>
<evidence type="ECO:0008006" key="2">
    <source>
        <dbReference type="Google" id="ProtNLM"/>
    </source>
</evidence>
<dbReference type="Gene3D" id="3.50.50.60">
    <property type="entry name" value="FAD/NAD(P)-binding domain"/>
    <property type="match status" value="2"/>
</dbReference>